<evidence type="ECO:0000313" key="4">
    <source>
        <dbReference type="EMBL" id="KAK7230949.1"/>
    </source>
</evidence>
<dbReference type="InterPro" id="IPR045866">
    <property type="entry name" value="FAM210A/B-like"/>
</dbReference>
<feature type="domain" description="DUF1279" evidence="3">
    <location>
        <begin position="75"/>
        <end position="156"/>
    </location>
</feature>
<dbReference type="EMBL" id="JBBJCI010000421">
    <property type="protein sequence ID" value="KAK7230949.1"/>
    <property type="molecule type" value="Genomic_DNA"/>
</dbReference>
<sequence length="171" mass="17644">MGRRRLASSLWFAALVSASLTAAFQAPRPPRAATFRRVAKLSDEVEDAVEKGGVEGGLFSIFKSDGDGESKGADAKALLAKYGAAYLATSISLALVSFSICYLLIDSGVDAAALLARVGIDATAATEKGTTIAIAYAVHKAASPIRFPPTVALTPVVAKLLKGDAADDDDE</sequence>
<keyword evidence="2" id="KW-0732">Signal</keyword>
<feature type="signal peptide" evidence="2">
    <location>
        <begin position="1"/>
        <end position="18"/>
    </location>
</feature>
<keyword evidence="1" id="KW-0812">Transmembrane</keyword>
<dbReference type="Proteomes" id="UP001363151">
    <property type="component" value="Unassembled WGS sequence"/>
</dbReference>
<evidence type="ECO:0000259" key="3">
    <source>
        <dbReference type="Pfam" id="PF06916"/>
    </source>
</evidence>
<keyword evidence="1" id="KW-0472">Membrane</keyword>
<comment type="caution">
    <text evidence="4">The sequence shown here is derived from an EMBL/GenBank/DDBJ whole genome shotgun (WGS) entry which is preliminary data.</text>
</comment>
<reference evidence="4 5" key="1">
    <citation type="submission" date="2024-03" db="EMBL/GenBank/DDBJ databases">
        <title>Aureococcus anophagefferens CCMP1851 and Kratosvirus quantuckense: Draft genome of a second virus-susceptible host strain in the model system.</title>
        <authorList>
            <person name="Chase E."/>
            <person name="Truchon A.R."/>
            <person name="Schepens W."/>
            <person name="Wilhelm S.W."/>
        </authorList>
    </citation>
    <scope>NUCLEOTIDE SEQUENCE [LARGE SCALE GENOMIC DNA]</scope>
    <source>
        <strain evidence="4 5">CCMP1851</strain>
    </source>
</reference>
<evidence type="ECO:0000256" key="2">
    <source>
        <dbReference type="SAM" id="SignalP"/>
    </source>
</evidence>
<evidence type="ECO:0000256" key="1">
    <source>
        <dbReference type="SAM" id="Phobius"/>
    </source>
</evidence>
<feature type="transmembrane region" description="Helical" evidence="1">
    <location>
        <begin position="84"/>
        <end position="105"/>
    </location>
</feature>
<dbReference type="Pfam" id="PF06916">
    <property type="entry name" value="FAM210A-B_dom"/>
    <property type="match status" value="1"/>
</dbReference>
<gene>
    <name evidence="4" type="primary">FAM210B</name>
    <name evidence="4" type="ORF">SO694_00077025</name>
</gene>
<accession>A0ABR1FHM1</accession>
<organism evidence="4 5">
    <name type="scientific">Aureococcus anophagefferens</name>
    <name type="common">Harmful bloom alga</name>
    <dbReference type="NCBI Taxonomy" id="44056"/>
    <lineage>
        <taxon>Eukaryota</taxon>
        <taxon>Sar</taxon>
        <taxon>Stramenopiles</taxon>
        <taxon>Ochrophyta</taxon>
        <taxon>Pelagophyceae</taxon>
        <taxon>Pelagomonadales</taxon>
        <taxon>Pelagomonadaceae</taxon>
        <taxon>Aureococcus</taxon>
    </lineage>
</organism>
<evidence type="ECO:0000313" key="5">
    <source>
        <dbReference type="Proteomes" id="UP001363151"/>
    </source>
</evidence>
<keyword evidence="5" id="KW-1185">Reference proteome</keyword>
<dbReference type="PANTHER" id="PTHR21377">
    <property type="entry name" value="PROTEIN FAM210B, MITOCHONDRIAL"/>
    <property type="match status" value="1"/>
</dbReference>
<keyword evidence="1" id="KW-1133">Transmembrane helix</keyword>
<dbReference type="InterPro" id="IPR009688">
    <property type="entry name" value="FAM210A/B-like_dom"/>
</dbReference>
<proteinExistence type="predicted"/>
<protein>
    <submittedName>
        <fullName evidence="4">N-terminal acetyltransferase</fullName>
    </submittedName>
</protein>
<dbReference type="PANTHER" id="PTHR21377:SF0">
    <property type="entry name" value="PROTEIN FAM210B, MITOCHONDRIAL"/>
    <property type="match status" value="1"/>
</dbReference>
<name>A0ABR1FHM1_AURAN</name>
<feature type="chain" id="PRO_5045161801" evidence="2">
    <location>
        <begin position="19"/>
        <end position="171"/>
    </location>
</feature>